<protein>
    <submittedName>
        <fullName evidence="3">9100_t:CDS:1</fullName>
    </submittedName>
</protein>
<sequence>MATSQERPKTPPTEYGPSLSPPTVEELNINHISINIELTETLNDAPELNENTDNAPPLAVAEDTVSVDTVFTGTTAADNDSIIKNSGCAALPCILISAYLALIVNAILMTAVTLVLILLIIHADNYEERRMALIIWCAVDSAWRLVVVGYIAKKCPVTYTIIHWLGAFLGKEHYIILVNSLWPHSDPFRAAVDRPSIRINRELFLQGSSYAIYNLYFGIWFWVVTWKAVTDDYAKPLALTGLVACLVNIVSHIIADVPCKMKEFIFAQFV</sequence>
<proteinExistence type="predicted"/>
<evidence type="ECO:0000313" key="4">
    <source>
        <dbReference type="Proteomes" id="UP000789572"/>
    </source>
</evidence>
<dbReference type="EMBL" id="CAJVPJ010000674">
    <property type="protein sequence ID" value="CAG8547993.1"/>
    <property type="molecule type" value="Genomic_DNA"/>
</dbReference>
<organism evidence="3 4">
    <name type="scientific">Paraglomus occultum</name>
    <dbReference type="NCBI Taxonomy" id="144539"/>
    <lineage>
        <taxon>Eukaryota</taxon>
        <taxon>Fungi</taxon>
        <taxon>Fungi incertae sedis</taxon>
        <taxon>Mucoromycota</taxon>
        <taxon>Glomeromycotina</taxon>
        <taxon>Glomeromycetes</taxon>
        <taxon>Paraglomerales</taxon>
        <taxon>Paraglomeraceae</taxon>
        <taxon>Paraglomus</taxon>
    </lineage>
</organism>
<keyword evidence="2" id="KW-1133">Transmembrane helix</keyword>
<dbReference type="Proteomes" id="UP000789572">
    <property type="component" value="Unassembled WGS sequence"/>
</dbReference>
<comment type="caution">
    <text evidence="3">The sequence shown here is derived from an EMBL/GenBank/DDBJ whole genome shotgun (WGS) entry which is preliminary data.</text>
</comment>
<evidence type="ECO:0000256" key="2">
    <source>
        <dbReference type="SAM" id="Phobius"/>
    </source>
</evidence>
<feature type="transmembrane region" description="Helical" evidence="2">
    <location>
        <begin position="203"/>
        <end position="224"/>
    </location>
</feature>
<keyword evidence="2" id="KW-0812">Transmembrane</keyword>
<keyword evidence="2" id="KW-0472">Membrane</keyword>
<evidence type="ECO:0000256" key="1">
    <source>
        <dbReference type="SAM" id="MobiDB-lite"/>
    </source>
</evidence>
<reference evidence="3" key="1">
    <citation type="submission" date="2021-06" db="EMBL/GenBank/DDBJ databases">
        <authorList>
            <person name="Kallberg Y."/>
            <person name="Tangrot J."/>
            <person name="Rosling A."/>
        </authorList>
    </citation>
    <scope>NUCLEOTIDE SEQUENCE</scope>
    <source>
        <strain evidence="3">IA702</strain>
    </source>
</reference>
<evidence type="ECO:0000313" key="3">
    <source>
        <dbReference type="EMBL" id="CAG8547993.1"/>
    </source>
</evidence>
<name>A0A9N9FPS6_9GLOM</name>
<feature type="region of interest" description="Disordered" evidence="1">
    <location>
        <begin position="1"/>
        <end position="22"/>
    </location>
</feature>
<feature type="transmembrane region" description="Helical" evidence="2">
    <location>
        <begin position="236"/>
        <end position="255"/>
    </location>
</feature>
<gene>
    <name evidence="3" type="ORF">POCULU_LOCUS4874</name>
</gene>
<dbReference type="AlphaFoldDB" id="A0A9N9FPS6"/>
<keyword evidence="4" id="KW-1185">Reference proteome</keyword>
<accession>A0A9N9FPS6</accession>
<feature type="transmembrane region" description="Helical" evidence="2">
    <location>
        <begin position="98"/>
        <end position="121"/>
    </location>
</feature>